<organism evidence="1 2">
    <name type="scientific">Vibrio ishigakensis</name>
    <dbReference type="NCBI Taxonomy" id="1481914"/>
    <lineage>
        <taxon>Bacteria</taxon>
        <taxon>Pseudomonadati</taxon>
        <taxon>Pseudomonadota</taxon>
        <taxon>Gammaproteobacteria</taxon>
        <taxon>Vibrionales</taxon>
        <taxon>Vibrionaceae</taxon>
        <taxon>Vibrio</taxon>
    </lineage>
</organism>
<evidence type="ECO:0000313" key="1">
    <source>
        <dbReference type="EMBL" id="GAM75210.1"/>
    </source>
</evidence>
<reference evidence="1 2" key="1">
    <citation type="submission" date="2015-01" db="EMBL/GenBank/DDBJ databases">
        <title>Vibrio sp. C94 JCM 19241 whole genome shotgun sequence.</title>
        <authorList>
            <person name="Sawabe T."/>
            <person name="Meirelles P."/>
            <person name="Feng G."/>
            <person name="Sayaka M."/>
            <person name="Hattori M."/>
            <person name="Ohkuma M."/>
        </authorList>
    </citation>
    <scope>NUCLEOTIDE SEQUENCE [LARGE SCALE GENOMIC DNA]</scope>
    <source>
        <strain evidence="2">JCM 19241</strain>
    </source>
</reference>
<comment type="caution">
    <text evidence="1">The sequence shown here is derived from an EMBL/GenBank/DDBJ whole genome shotgun (WGS) entry which is preliminary data.</text>
</comment>
<proteinExistence type="predicted"/>
<sequence>MHNAHHLYDIQDYNTIEVSRSEFGFNVLTFNVDGTDTLKSQRYSGTVISKSGGYAELDNVFEVTDVVRLAPFESIIESPTLAPSITVRPENDTIGLSHSQPDSIHEVQWRLSKSRTFNEEREQVFDLWGNETRSQNLLPYPLEGDQPDDEVDPTWVEGQIIDSQEGADITTVTLSNFEGVLRVGNDEAYKWVNHIYTADHVAWSEEHDLEDITEGRFDWRR</sequence>
<dbReference type="EMBL" id="BBSC01000003">
    <property type="protein sequence ID" value="GAM75210.1"/>
    <property type="molecule type" value="Genomic_DNA"/>
</dbReference>
<reference evidence="1 2" key="2">
    <citation type="submission" date="2015-01" db="EMBL/GenBank/DDBJ databases">
        <authorList>
            <consortium name="NBRP consortium"/>
            <person name="Sawabe T."/>
            <person name="Meirelles P."/>
            <person name="Feng G."/>
            <person name="Sayaka M."/>
            <person name="Hattori M."/>
            <person name="Ohkuma M."/>
        </authorList>
    </citation>
    <scope>NUCLEOTIDE SEQUENCE [LARGE SCALE GENOMIC DNA]</scope>
    <source>
        <strain evidence="2">JCM 19241</strain>
    </source>
</reference>
<accession>A0A0B8Q6C8</accession>
<dbReference type="Proteomes" id="UP000031666">
    <property type="component" value="Unassembled WGS sequence"/>
</dbReference>
<protein>
    <submittedName>
        <fullName evidence="1">Uncharacterized protein</fullName>
    </submittedName>
</protein>
<gene>
    <name evidence="1" type="ORF">JCM19241_1553</name>
</gene>
<dbReference type="AlphaFoldDB" id="A0A0B8Q6C8"/>
<name>A0A0B8Q6C8_9VIBR</name>
<evidence type="ECO:0000313" key="2">
    <source>
        <dbReference type="Proteomes" id="UP000031666"/>
    </source>
</evidence>
<dbReference type="STRING" id="1481914.JCM19241_1553"/>